<dbReference type="PROSITE" id="PS51465">
    <property type="entry name" value="KAZAL_2"/>
    <property type="match status" value="1"/>
</dbReference>
<dbReference type="InterPro" id="IPR036058">
    <property type="entry name" value="Kazal_dom_sf"/>
</dbReference>
<dbReference type="Pfam" id="PF01483">
    <property type="entry name" value="P_proprotein"/>
    <property type="match status" value="1"/>
</dbReference>
<feature type="signal peptide" evidence="3">
    <location>
        <begin position="1"/>
        <end position="23"/>
    </location>
</feature>
<gene>
    <name evidence="6" type="ORF">FRY97_03620</name>
</gene>
<dbReference type="Gene3D" id="2.60.120.380">
    <property type="match status" value="4"/>
</dbReference>
<dbReference type="GO" id="GO:0030246">
    <property type="term" value="F:carbohydrate binding"/>
    <property type="evidence" value="ECO:0007669"/>
    <property type="project" value="InterPro"/>
</dbReference>
<sequence length="2204" mass="239472">MKKLQLYWWLVFGMLAPNTIVYAQTGTCSNPHEIVLDASGSAYYDSYNYNTGNLFATQHCSGDPSPVQDYVYRFTAPEEGVLKVSMYLPVLRRSQSVNEVMVIKTNCSASNSGLVDCLPFYGLRHYPMSAGTTYYLIVQGGTIPLEHWIYVEFLTPSEDGCYDPFIITDNLCTTDADPVCGCDGQTYPNDCYATEAGVVSTLSGTCPAMMDSYAAPIPCGASVSDPFFGNTSNSTLNLFSSYGCQPDWLMTGPEDVYKLETSGGDFYAYVGTDGQDLDIFLLRVSGFGLEDLECVASGNQVINTTIDEGTYYLVVDGYQGASGNYVLYVDCPEGSTCTVDTQEILCQPWVQNYLNANYTCNDDVCGSINLYTSPTGECVVDFVGEQACLLTVCQSHEVFDLDGNLLESYASECGLEGLGYTGWQQVWSCGQALPGCNDNVSYTLYPEMPQTSVCTGESVCIPITVENFSNITGSSIGLEWNPNVLSFATVENINAEVTGLDINDFDLSNIGSGILNIVWESVPCNQAGSGTGITLDDCASNCRPTLFEVCFTVVGGDGQSTSFDLLPNSHTYRDGIGCIEIPIGIQEGVLEACGEGTTCPVDAQEILCLDWLQQSPLGEEGVSYNEQEEIIILINLAAGGGFWYSFFDCSGQLLHECASSNINDPSVNCDVYYNSVVQNAIELLGPFEPFPDCTGTGNDCFQVSATIVQPSCPDQNDGVITTAIFGGTPPYTYQWSTGADTPNLTGLSPGSYTLTVTDATGCARSTFVDISQKGGDAIALPDGTGASYESTIAFSQFPQGAMVQHASDIVYTRLDLEHSYSGDLDIELVCPDGASVHLLDYPSGTGSANLGEPFASGAVDAVSSDLTQGIPYAYTFVNSASLGTIPQFVADAPTYTYTTVVSEQTGQSYSYTDTYIPSGEYEPVESYASLVGCPLNGDWTIRVTDNLSQDNGWLFGWSLGLATGQQTASITLNDIPCNDGAYFLEASTYSVEPGEAVLLSYGVNPLGNNNVLHFGNGQSTPLQNTEGAVEVVFDHPGVYRPYIRIDGQTVAQIAIQVRSCGWFGFVRSNNNYREANEDLCDLVSGDGRMYLPPSLSDQFYYWTNYENIRDFPVQGDAATLEARIRVPQNEGGISCYDPQITIHGTEGRATARWMRPNCSYYSGIGAGNTYLAGSSTDLENLTADFSDWRILKIELGGQTISAFIDDELRYQVAYEGEVGNVIGLSFTAKGSSSLDWIRLYQGQSVLVYEEDFDGCGLNDDESCNSSPWNPQACASGNTHFINVIYEELQSEIGGQPLQEGDWLGLFYEQDDGTLVCMDQAQFADPAQENGFLLRGCAESSPGADDGFEPDEPFQFKVFKDGVEYSSSALSVAFWAEGGIIPPIFPDATSRFIGDGRQSAIRSIRDFPDIEDPSCDTPIPISCGQSHSGNNTDGTDNALSYNCFTNVVDGPEVIYAFTLDQTSDVLITLGGLSDDLELLLLDECDRDHCIAVSERTGASAETILQEDLAPGEYIIVVEGYIGFESGYTLSLDCGDFQQGGFSCPPEEISCNETINSTTADGCSDVNFYNCSDSYTPGREKVYRIRFDQPENVRITLTPQGGDLELFLLDALDPDRCIYYSTESGEEVERILLDDSEIIPNRDYYIVVDEYGGDEGIGFQLQVDCIPDGPPCPWCPPPPGFCDNATEIACGSTVSGHTENGVSRVEKWGDCPSFNVGPELIYVFNNPVAQDVQINLSGFSENLNFYVLRDQCAVSACYEGWAGNKSGLIAESILITPMPAGQYYIVVDSYDAPSAFDLEIKCQEADNCFQLQVPVGYSYISSNRRPGDPTIENVLPTGQFQGMSLLLLDEWGNVYDPNFPTPNAPNKISTWDVTHGYRIDVTEEVALEFCGEEADPQAIRDVYVLNQGGAFHNNIIAYPFQEPMPVADAFAGAPSDVLSTIEHIYPNQAFPSETYNLQFQFGINFNMEPGVGYRLKVAEDGGFSYRNQDEPNRFVSNGCTYFQTPLRNTMERAFIRVPQQAVSALMQPGDELGLFNEAGLLCGAGKYLGAQLIIVLLGDDPATTSQEGFAAGEWMYAQTWSAATGGTQHVALQFSGSEPIYAPNYQYWLEGLSNTSGTKAGASFNWHLYPNPAGKHLFVECQLPAAQRVAVRLIGVDGQVLSQQEWFLDEGLNQRLISLAQLPDGVYFVQMAGEGFTEARKIVVQH</sequence>
<evidence type="ECO:0000256" key="3">
    <source>
        <dbReference type="SAM" id="SignalP"/>
    </source>
</evidence>
<comment type="caution">
    <text evidence="6">The sequence shown here is derived from an EMBL/GenBank/DDBJ whole genome shotgun (WGS) entry which is preliminary data.</text>
</comment>
<feature type="chain" id="PRO_5022824174" evidence="3">
    <location>
        <begin position="24"/>
        <end position="2204"/>
    </location>
</feature>
<dbReference type="Pfam" id="PF13573">
    <property type="entry name" value="SprB"/>
    <property type="match status" value="1"/>
</dbReference>
<evidence type="ECO:0000256" key="1">
    <source>
        <dbReference type="ARBA" id="ARBA00022670"/>
    </source>
</evidence>
<dbReference type="GO" id="GO:0004252">
    <property type="term" value="F:serine-type endopeptidase activity"/>
    <property type="evidence" value="ECO:0007669"/>
    <property type="project" value="InterPro"/>
</dbReference>
<keyword evidence="2" id="KW-0378">Hydrolase</keyword>
<name>A0A5C6RZC0_9BACT</name>
<dbReference type="CDD" id="cd08547">
    <property type="entry name" value="Type_II_cohesin"/>
    <property type="match status" value="1"/>
</dbReference>
<feature type="domain" description="P/Homo B" evidence="5">
    <location>
        <begin position="760"/>
        <end position="968"/>
    </location>
</feature>
<evidence type="ECO:0000313" key="6">
    <source>
        <dbReference type="EMBL" id="TXB67946.1"/>
    </source>
</evidence>
<keyword evidence="1" id="KW-0645">Protease</keyword>
<dbReference type="Gene3D" id="2.60.40.680">
    <property type="match status" value="1"/>
</dbReference>
<dbReference type="GO" id="GO:0006508">
    <property type="term" value="P:proteolysis"/>
    <property type="evidence" value="ECO:0007669"/>
    <property type="project" value="UniProtKB-KW"/>
</dbReference>
<evidence type="ECO:0000259" key="5">
    <source>
        <dbReference type="PROSITE" id="PS51829"/>
    </source>
</evidence>
<dbReference type="InterPro" id="IPR026444">
    <property type="entry name" value="Secre_tail"/>
</dbReference>
<dbReference type="InterPro" id="IPR025667">
    <property type="entry name" value="SprB_repeat"/>
</dbReference>
<keyword evidence="3" id="KW-0732">Signal</keyword>
<dbReference type="Pfam" id="PF00050">
    <property type="entry name" value="Kazal_1"/>
    <property type="match status" value="1"/>
</dbReference>
<dbReference type="CDD" id="cd00104">
    <property type="entry name" value="KAZAL_FS"/>
    <property type="match status" value="1"/>
</dbReference>
<dbReference type="Gene3D" id="2.60.120.260">
    <property type="entry name" value="Galactose-binding domain-like"/>
    <property type="match status" value="1"/>
</dbReference>
<keyword evidence="7" id="KW-1185">Reference proteome</keyword>
<feature type="domain" description="Kazal-like" evidence="4">
    <location>
        <begin position="155"/>
        <end position="208"/>
    </location>
</feature>
<dbReference type="RefSeq" id="WP_147166067.1">
    <property type="nucleotide sequence ID" value="NZ_VOOR01000005.1"/>
</dbReference>
<evidence type="ECO:0000256" key="2">
    <source>
        <dbReference type="ARBA" id="ARBA00022801"/>
    </source>
</evidence>
<reference evidence="6 7" key="1">
    <citation type="submission" date="2019-08" db="EMBL/GenBank/DDBJ databases">
        <title>Genome of Phaeodactylibacter luteus.</title>
        <authorList>
            <person name="Bowman J.P."/>
        </authorList>
    </citation>
    <scope>NUCLEOTIDE SEQUENCE [LARGE SCALE GENOMIC DNA]</scope>
    <source>
        <strain evidence="6 7">KCTC 42180</strain>
    </source>
</reference>
<dbReference type="SUPFAM" id="SSF49785">
    <property type="entry name" value="Galactose-binding domain-like"/>
    <property type="match status" value="1"/>
</dbReference>
<dbReference type="InterPro" id="IPR002884">
    <property type="entry name" value="P_dom"/>
</dbReference>
<accession>A0A5C6RZC0</accession>
<dbReference type="InterPro" id="IPR008965">
    <property type="entry name" value="CBM2/CBM3_carb-bd_dom_sf"/>
</dbReference>
<protein>
    <submittedName>
        <fullName evidence="6">T9SS type A sorting domain-containing protein</fullName>
    </submittedName>
</protein>
<dbReference type="SUPFAM" id="SSF49384">
    <property type="entry name" value="Carbohydrate-binding domain"/>
    <property type="match status" value="1"/>
</dbReference>
<dbReference type="InterPro" id="IPR008979">
    <property type="entry name" value="Galactose-bd-like_sf"/>
</dbReference>
<dbReference type="PROSITE" id="PS51829">
    <property type="entry name" value="P_HOMO_B"/>
    <property type="match status" value="1"/>
</dbReference>
<dbReference type="Pfam" id="PF18962">
    <property type="entry name" value="Por_Secre_tail"/>
    <property type="match status" value="1"/>
</dbReference>
<dbReference type="Proteomes" id="UP000321580">
    <property type="component" value="Unassembled WGS sequence"/>
</dbReference>
<evidence type="ECO:0000259" key="4">
    <source>
        <dbReference type="PROSITE" id="PS51465"/>
    </source>
</evidence>
<dbReference type="EMBL" id="VOOR01000005">
    <property type="protein sequence ID" value="TXB67946.1"/>
    <property type="molecule type" value="Genomic_DNA"/>
</dbReference>
<proteinExistence type="predicted"/>
<dbReference type="Gene3D" id="3.30.60.30">
    <property type="match status" value="1"/>
</dbReference>
<dbReference type="SUPFAM" id="SSF100895">
    <property type="entry name" value="Kazal-type serine protease inhibitors"/>
    <property type="match status" value="1"/>
</dbReference>
<evidence type="ECO:0000313" key="7">
    <source>
        <dbReference type="Proteomes" id="UP000321580"/>
    </source>
</evidence>
<dbReference type="OrthoDB" id="9765926at2"/>
<organism evidence="6 7">
    <name type="scientific">Phaeodactylibacter luteus</name>
    <dbReference type="NCBI Taxonomy" id="1564516"/>
    <lineage>
        <taxon>Bacteria</taxon>
        <taxon>Pseudomonadati</taxon>
        <taxon>Bacteroidota</taxon>
        <taxon>Saprospiria</taxon>
        <taxon>Saprospirales</taxon>
        <taxon>Haliscomenobacteraceae</taxon>
        <taxon>Phaeodactylibacter</taxon>
    </lineage>
</organism>
<dbReference type="NCBIfam" id="TIGR04183">
    <property type="entry name" value="Por_Secre_tail"/>
    <property type="match status" value="1"/>
</dbReference>
<dbReference type="InterPro" id="IPR002350">
    <property type="entry name" value="Kazal_dom"/>
</dbReference>